<dbReference type="Proteomes" id="UP000033054">
    <property type="component" value="Chromosome"/>
</dbReference>
<accession>A0A0E3V8T0</accession>
<dbReference type="KEGG" id="srd:SD10_21210"/>
<sequence length="133" mass="14500">MKPIKAIAHSLFMVVALSACTPKMTFLNSTIAPAATGGVSVKKDKNNNYVLNVSVMNLAEPKQLTPAKETYIVWMESDENSVKKLGQIAPRSKALKGELKTTSTDKPKEVYITAENDATITYPNGDIILTTKR</sequence>
<gene>
    <name evidence="1" type="ORF">SD10_21210</name>
</gene>
<protein>
    <recommendedName>
        <fullName evidence="3">Lipoprotein</fullName>
    </recommendedName>
</protein>
<evidence type="ECO:0000313" key="1">
    <source>
        <dbReference type="EMBL" id="AKD57037.1"/>
    </source>
</evidence>
<dbReference type="PROSITE" id="PS51257">
    <property type="entry name" value="PROKAR_LIPOPROTEIN"/>
    <property type="match status" value="1"/>
</dbReference>
<keyword evidence="2" id="KW-1185">Reference proteome</keyword>
<evidence type="ECO:0000313" key="2">
    <source>
        <dbReference type="Proteomes" id="UP000033054"/>
    </source>
</evidence>
<dbReference type="RefSeq" id="WP_046576551.1">
    <property type="nucleotide sequence ID" value="NZ_CP010429.1"/>
</dbReference>
<proteinExistence type="predicted"/>
<dbReference type="PATRIC" id="fig|1379870.5.peg.4576"/>
<organism evidence="1 2">
    <name type="scientific">Spirosoma radiotolerans</name>
    <dbReference type="NCBI Taxonomy" id="1379870"/>
    <lineage>
        <taxon>Bacteria</taxon>
        <taxon>Pseudomonadati</taxon>
        <taxon>Bacteroidota</taxon>
        <taxon>Cytophagia</taxon>
        <taxon>Cytophagales</taxon>
        <taxon>Cytophagaceae</taxon>
        <taxon>Spirosoma</taxon>
    </lineage>
</organism>
<dbReference type="EMBL" id="CP010429">
    <property type="protein sequence ID" value="AKD57037.1"/>
    <property type="molecule type" value="Genomic_DNA"/>
</dbReference>
<dbReference type="OrthoDB" id="676347at2"/>
<name>A0A0E3V8T0_9BACT</name>
<reference evidence="1 2" key="1">
    <citation type="journal article" date="2014" name="Curr. Microbiol.">
        <title>Spirosoma radiotolerans sp. nov., a gamma-radiation-resistant bacterium isolated from gamma ray-irradiated soil.</title>
        <authorList>
            <person name="Lee J.J."/>
            <person name="Srinivasan S."/>
            <person name="Lim S."/>
            <person name="Joe M."/>
            <person name="Im S."/>
            <person name="Bae S.I."/>
            <person name="Park K.R."/>
            <person name="Han J.H."/>
            <person name="Park S.H."/>
            <person name="Joo B.M."/>
            <person name="Park S.J."/>
            <person name="Kim M.K."/>
        </authorList>
    </citation>
    <scope>NUCLEOTIDE SEQUENCE [LARGE SCALE GENOMIC DNA]</scope>
    <source>
        <strain evidence="1 2">DG5A</strain>
    </source>
</reference>
<dbReference type="HOGENOM" id="CLU_149932_0_0_10"/>
<dbReference type="AlphaFoldDB" id="A0A0E3V8T0"/>
<dbReference type="STRING" id="1379870.SD10_21210"/>
<evidence type="ECO:0008006" key="3">
    <source>
        <dbReference type="Google" id="ProtNLM"/>
    </source>
</evidence>